<keyword evidence="6" id="KW-0812">Transmembrane</keyword>
<dbReference type="Pfam" id="PF00970">
    <property type="entry name" value="FAD_binding_6"/>
    <property type="match status" value="1"/>
</dbReference>
<evidence type="ECO:0000256" key="16">
    <source>
        <dbReference type="RuleBase" id="RU362121"/>
    </source>
</evidence>
<dbReference type="VEuPathDB" id="FungiDB:GGTG_03236"/>
<evidence type="ECO:0000256" key="3">
    <source>
        <dbReference type="ARBA" id="ARBA00006105"/>
    </source>
</evidence>
<dbReference type="CDD" id="cd06183">
    <property type="entry name" value="cyt_b5_reduct_like"/>
    <property type="match status" value="1"/>
</dbReference>
<evidence type="ECO:0000259" key="18">
    <source>
        <dbReference type="PROSITE" id="PS50255"/>
    </source>
</evidence>
<dbReference type="InterPro" id="IPR018506">
    <property type="entry name" value="Cyt_B5_heme-BS"/>
</dbReference>
<dbReference type="FunFam" id="3.10.120.10:FF:000002">
    <property type="entry name" value="Cytochrome b5 type B"/>
    <property type="match status" value="1"/>
</dbReference>
<evidence type="ECO:0000256" key="14">
    <source>
        <dbReference type="ARBA" id="ARBA00023136"/>
    </source>
</evidence>
<dbReference type="PROSITE" id="PS00191">
    <property type="entry name" value="CYTOCHROME_B5_1"/>
    <property type="match status" value="1"/>
</dbReference>
<protein>
    <submittedName>
        <fullName evidence="20 21">Uncharacterized protein</fullName>
    </submittedName>
</protein>
<dbReference type="OrthoDB" id="432685at2759"/>
<dbReference type="AlphaFoldDB" id="J3NPM9"/>
<evidence type="ECO:0000256" key="7">
    <source>
        <dbReference type="ARBA" id="ARBA00022723"/>
    </source>
</evidence>
<dbReference type="GeneID" id="20343694"/>
<dbReference type="SUPFAM" id="SSF55856">
    <property type="entry name" value="Cytochrome b5-like heme/steroid binding domain"/>
    <property type="match status" value="1"/>
</dbReference>
<dbReference type="InterPro" id="IPR039261">
    <property type="entry name" value="FNR_nucleotide-bd"/>
</dbReference>
<dbReference type="PROSITE" id="PS51384">
    <property type="entry name" value="FAD_FR"/>
    <property type="match status" value="1"/>
</dbReference>
<dbReference type="SUPFAM" id="SSF52343">
    <property type="entry name" value="Ferredoxin reductase-like, C-terminal NADP-linked domain"/>
    <property type="match status" value="1"/>
</dbReference>
<evidence type="ECO:0000256" key="13">
    <source>
        <dbReference type="ARBA" id="ARBA00023027"/>
    </source>
</evidence>
<dbReference type="Gene3D" id="2.40.30.10">
    <property type="entry name" value="Translation factors"/>
    <property type="match status" value="1"/>
</dbReference>
<evidence type="ECO:0000256" key="2">
    <source>
        <dbReference type="ARBA" id="ARBA00004572"/>
    </source>
</evidence>
<dbReference type="GO" id="GO:0005741">
    <property type="term" value="C:mitochondrial outer membrane"/>
    <property type="evidence" value="ECO:0007669"/>
    <property type="project" value="UniProtKB-SubCell"/>
</dbReference>
<dbReference type="PRINTS" id="PR00371">
    <property type="entry name" value="FPNCR"/>
</dbReference>
<dbReference type="Gene3D" id="3.10.120.10">
    <property type="entry name" value="Cytochrome b5-like heme/steroid binding domain"/>
    <property type="match status" value="1"/>
</dbReference>
<evidence type="ECO:0000313" key="21">
    <source>
        <dbReference type="EnsemblFungi" id="EJT78134"/>
    </source>
</evidence>
<feature type="region of interest" description="Disordered" evidence="17">
    <location>
        <begin position="81"/>
        <end position="111"/>
    </location>
</feature>
<dbReference type="EnsemblFungi" id="EJT78134">
    <property type="protein sequence ID" value="EJT78134"/>
    <property type="gene ID" value="GGTG_03236"/>
</dbReference>
<proteinExistence type="inferred from homology"/>
<reference evidence="22" key="1">
    <citation type="submission" date="2010-07" db="EMBL/GenBank/DDBJ databases">
        <title>The genome sequence of Gaeumannomyces graminis var. tritici strain R3-111a-1.</title>
        <authorList>
            <consortium name="The Broad Institute Genome Sequencing Platform"/>
            <person name="Ma L.-J."/>
            <person name="Dead R."/>
            <person name="Young S."/>
            <person name="Zeng Q."/>
            <person name="Koehrsen M."/>
            <person name="Alvarado L."/>
            <person name="Berlin A."/>
            <person name="Chapman S.B."/>
            <person name="Chen Z."/>
            <person name="Freedman E."/>
            <person name="Gellesch M."/>
            <person name="Goldberg J."/>
            <person name="Griggs A."/>
            <person name="Gujja S."/>
            <person name="Heilman E.R."/>
            <person name="Heiman D."/>
            <person name="Hepburn T."/>
            <person name="Howarth C."/>
            <person name="Jen D."/>
            <person name="Larson L."/>
            <person name="Mehta T."/>
            <person name="Neiman D."/>
            <person name="Pearson M."/>
            <person name="Roberts A."/>
            <person name="Saif S."/>
            <person name="Shea T."/>
            <person name="Shenoy N."/>
            <person name="Sisk P."/>
            <person name="Stolte C."/>
            <person name="Sykes S."/>
            <person name="Walk T."/>
            <person name="White J."/>
            <person name="Yandava C."/>
            <person name="Haas B."/>
            <person name="Nusbaum C."/>
            <person name="Birren B."/>
        </authorList>
    </citation>
    <scope>NUCLEOTIDE SEQUENCE [LARGE SCALE GENOMIC DNA]</scope>
    <source>
        <strain evidence="22">R3-111a-1</strain>
    </source>
</reference>
<dbReference type="eggNOG" id="KOG0534">
    <property type="taxonomic scope" value="Eukaryota"/>
</dbReference>
<keyword evidence="8" id="KW-0496">Mitochondrion</keyword>
<feature type="binding site" evidence="15">
    <location>
        <position position="302"/>
    </location>
    <ligand>
        <name>FAD</name>
        <dbReference type="ChEBI" id="CHEBI:57692"/>
    </ligand>
</feature>
<dbReference type="GO" id="GO:0046872">
    <property type="term" value="F:metal ion binding"/>
    <property type="evidence" value="ECO:0007669"/>
    <property type="project" value="UniProtKB-UniRule"/>
</dbReference>
<evidence type="ECO:0000313" key="22">
    <source>
        <dbReference type="Proteomes" id="UP000006039"/>
    </source>
</evidence>
<dbReference type="Gene3D" id="3.40.50.80">
    <property type="entry name" value="Nucleotide-binding domain of ferredoxin-NADP reductase (FNR) module"/>
    <property type="match status" value="1"/>
</dbReference>
<feature type="domain" description="FAD-binding FR-type" evidence="19">
    <location>
        <begin position="233"/>
        <end position="337"/>
    </location>
</feature>
<dbReference type="Pfam" id="PF00173">
    <property type="entry name" value="Cyt-b5"/>
    <property type="match status" value="1"/>
</dbReference>
<dbReference type="PANTHER" id="PTHR19370">
    <property type="entry name" value="NADH-CYTOCHROME B5 REDUCTASE"/>
    <property type="match status" value="1"/>
</dbReference>
<keyword evidence="10" id="KW-1133">Transmembrane helix</keyword>
<evidence type="ECO:0000313" key="20">
    <source>
        <dbReference type="EMBL" id="EJT78134.1"/>
    </source>
</evidence>
<dbReference type="PROSITE" id="PS50255">
    <property type="entry name" value="CYTOCHROME_B5_2"/>
    <property type="match status" value="1"/>
</dbReference>
<dbReference type="EMBL" id="GL385396">
    <property type="protein sequence ID" value="EJT78134.1"/>
    <property type="molecule type" value="Genomic_DNA"/>
</dbReference>
<accession>J3NPM9</accession>
<organism evidence="20">
    <name type="scientific">Gaeumannomyces tritici (strain R3-111a-1)</name>
    <name type="common">Wheat and barley take-all root rot fungus</name>
    <name type="synonym">Gaeumannomyces graminis var. tritici</name>
    <dbReference type="NCBI Taxonomy" id="644352"/>
    <lineage>
        <taxon>Eukaryota</taxon>
        <taxon>Fungi</taxon>
        <taxon>Dikarya</taxon>
        <taxon>Ascomycota</taxon>
        <taxon>Pezizomycotina</taxon>
        <taxon>Sordariomycetes</taxon>
        <taxon>Sordariomycetidae</taxon>
        <taxon>Magnaporthales</taxon>
        <taxon>Magnaporthaceae</taxon>
        <taxon>Gaeumannomyces</taxon>
    </lineage>
</organism>
<keyword evidence="13" id="KW-0520">NAD</keyword>
<dbReference type="PRINTS" id="PR00406">
    <property type="entry name" value="CYTB5RDTASE"/>
</dbReference>
<keyword evidence="5 15" id="KW-0285">Flavoprotein</keyword>
<reference evidence="21" key="5">
    <citation type="submission" date="2018-04" db="UniProtKB">
        <authorList>
            <consortium name="EnsemblFungi"/>
        </authorList>
    </citation>
    <scope>IDENTIFICATION</scope>
    <source>
        <strain evidence="21">R3-111a-1</strain>
    </source>
</reference>
<dbReference type="InterPro" id="IPR008333">
    <property type="entry name" value="Cbr1-like_FAD-bd_dom"/>
</dbReference>
<dbReference type="STRING" id="644352.J3NPM9"/>
<comment type="subcellular location">
    <subcellularLocation>
        <location evidence="2">Mitochondrion outer membrane</location>
        <topology evidence="2">Single-pass membrane protein</topology>
    </subcellularLocation>
</comment>
<keyword evidence="4 16" id="KW-0349">Heme</keyword>
<comment type="similarity">
    <text evidence="3">Belongs to the flavoprotein pyridine nucleotide cytochrome reductase family.</text>
</comment>
<feature type="domain" description="Cytochrome b5 heme-binding" evidence="18">
    <location>
        <begin position="5"/>
        <end position="81"/>
    </location>
</feature>
<feature type="binding site" evidence="15">
    <location>
        <position position="287"/>
    </location>
    <ligand>
        <name>FAD</name>
        <dbReference type="ChEBI" id="CHEBI:57692"/>
    </ligand>
</feature>
<name>J3NPM9_GAET3</name>
<keyword evidence="22" id="KW-1185">Reference proteome</keyword>
<dbReference type="GO" id="GO:0005783">
    <property type="term" value="C:endoplasmic reticulum"/>
    <property type="evidence" value="ECO:0007669"/>
    <property type="project" value="TreeGrafter"/>
</dbReference>
<feature type="binding site" evidence="15">
    <location>
        <position position="285"/>
    </location>
    <ligand>
        <name>FAD</name>
        <dbReference type="ChEBI" id="CHEBI:57692"/>
    </ligand>
</feature>
<evidence type="ECO:0000256" key="6">
    <source>
        <dbReference type="ARBA" id="ARBA00022692"/>
    </source>
</evidence>
<evidence type="ECO:0000256" key="9">
    <source>
        <dbReference type="ARBA" id="ARBA00022827"/>
    </source>
</evidence>
<feature type="binding site" evidence="15">
    <location>
        <position position="354"/>
    </location>
    <ligand>
        <name>FAD</name>
        <dbReference type="ChEBI" id="CHEBI:57692"/>
    </ligand>
</feature>
<dbReference type="GO" id="GO:0020037">
    <property type="term" value="F:heme binding"/>
    <property type="evidence" value="ECO:0007669"/>
    <property type="project" value="UniProtKB-UniRule"/>
</dbReference>
<comment type="cofactor">
    <cofactor evidence="1 15">
        <name>FAD</name>
        <dbReference type="ChEBI" id="CHEBI:57692"/>
    </cofactor>
</comment>
<dbReference type="FunFam" id="3.40.50.80:FF:000019">
    <property type="entry name" value="NADH-cytochrome b5 reductase"/>
    <property type="match status" value="1"/>
</dbReference>
<dbReference type="InterPro" id="IPR001834">
    <property type="entry name" value="CBR-like"/>
</dbReference>
<evidence type="ECO:0000256" key="1">
    <source>
        <dbReference type="ARBA" id="ARBA00001974"/>
    </source>
</evidence>
<reference evidence="20" key="2">
    <citation type="submission" date="2010-07" db="EMBL/GenBank/DDBJ databases">
        <authorList>
            <consortium name="The Broad Institute Genome Sequencing Platform"/>
            <consortium name="Broad Institute Genome Sequencing Center for Infectious Disease"/>
            <person name="Ma L.-J."/>
            <person name="Dead R."/>
            <person name="Young S."/>
            <person name="Zeng Q."/>
            <person name="Koehrsen M."/>
            <person name="Alvarado L."/>
            <person name="Berlin A."/>
            <person name="Chapman S.B."/>
            <person name="Chen Z."/>
            <person name="Freedman E."/>
            <person name="Gellesch M."/>
            <person name="Goldberg J."/>
            <person name="Griggs A."/>
            <person name="Gujja S."/>
            <person name="Heilman E.R."/>
            <person name="Heiman D."/>
            <person name="Hepburn T."/>
            <person name="Howarth C."/>
            <person name="Jen D."/>
            <person name="Larson L."/>
            <person name="Mehta T."/>
            <person name="Neiman D."/>
            <person name="Pearson M."/>
            <person name="Roberts A."/>
            <person name="Saif S."/>
            <person name="Shea T."/>
            <person name="Shenoy N."/>
            <person name="Sisk P."/>
            <person name="Stolte C."/>
            <person name="Sykes S."/>
            <person name="Walk T."/>
            <person name="White J."/>
            <person name="Yandava C."/>
            <person name="Haas B."/>
            <person name="Nusbaum C."/>
            <person name="Birren B."/>
        </authorList>
    </citation>
    <scope>NUCLEOTIDE SEQUENCE</scope>
    <source>
        <strain evidence="20">R3-111a-1</strain>
    </source>
</reference>
<keyword evidence="8" id="KW-1000">Mitochondrion outer membrane</keyword>
<evidence type="ECO:0000256" key="4">
    <source>
        <dbReference type="ARBA" id="ARBA00022617"/>
    </source>
</evidence>
<dbReference type="PANTHER" id="PTHR19370:SF178">
    <property type="entry name" value="CYTOCHROME-B5 REDUCTASE"/>
    <property type="match status" value="1"/>
</dbReference>
<evidence type="ECO:0000256" key="15">
    <source>
        <dbReference type="PIRSR" id="PIRSR601834-1"/>
    </source>
</evidence>
<keyword evidence="14" id="KW-0472">Membrane</keyword>
<evidence type="ECO:0000256" key="12">
    <source>
        <dbReference type="ARBA" id="ARBA00023004"/>
    </source>
</evidence>
<dbReference type="InterPro" id="IPR001433">
    <property type="entry name" value="OxRdtase_FAD/NAD-bd"/>
</dbReference>
<evidence type="ECO:0000256" key="11">
    <source>
        <dbReference type="ARBA" id="ARBA00023002"/>
    </source>
</evidence>
<evidence type="ECO:0000256" key="10">
    <source>
        <dbReference type="ARBA" id="ARBA00022989"/>
    </source>
</evidence>
<keyword evidence="7 16" id="KW-0479">Metal-binding</keyword>
<evidence type="ECO:0000256" key="17">
    <source>
        <dbReference type="SAM" id="MobiDB-lite"/>
    </source>
</evidence>
<dbReference type="SUPFAM" id="SSF63380">
    <property type="entry name" value="Riboflavin synthase domain-like"/>
    <property type="match status" value="1"/>
</dbReference>
<evidence type="ECO:0000259" key="19">
    <source>
        <dbReference type="PROSITE" id="PS51384"/>
    </source>
</evidence>
<dbReference type="Pfam" id="PF00175">
    <property type="entry name" value="NAD_binding_1"/>
    <property type="match status" value="1"/>
</dbReference>
<evidence type="ECO:0000256" key="8">
    <source>
        <dbReference type="ARBA" id="ARBA00022787"/>
    </source>
</evidence>
<dbReference type="Proteomes" id="UP000006039">
    <property type="component" value="Unassembled WGS sequence"/>
</dbReference>
<dbReference type="GO" id="GO:0016491">
    <property type="term" value="F:oxidoreductase activity"/>
    <property type="evidence" value="ECO:0007669"/>
    <property type="project" value="UniProtKB-KW"/>
</dbReference>
<dbReference type="HOGENOM" id="CLU_003827_0_1_1"/>
<keyword evidence="11" id="KW-0560">Oxidoreductase</keyword>
<keyword evidence="9 15" id="KW-0274">FAD</keyword>
<dbReference type="InterPro" id="IPR017927">
    <property type="entry name" value="FAD-bd_FR_type"/>
</dbReference>
<sequence length="477" mass="50896">MSTEDVEYSFKDVAAHKDGADCWMVIHGQVYDVTKYVQDHPGGADVLIEAAGQDASEAFDSAGHSEDASEIMASFRVGKLKGGASRKPGPKQVRVAVRTPTESPSSGSARGMSLGSKAVVATAAAAGVVAIAQAIRVAPALDEVSIVASLGRSLLPWLAFPSSPSPRQGGGPGFLGGFALASAILTIAGGLAVRKASQIIHFEGGLGRYPPRIKASTAAKPDLLLQRGWLDPTTYHTLPLTAKELLAPGVYRFVFSLPTETTVLGLPIGQHVSIRGVVDGQAVARSYTPTSNNSDRGTLELVVRCYPDGLLTGRYLANLEVGDEVQFRGPKGAMRYRRGLARRVGMLAGGTGITPMYQLIRAICEDPWDTTQVSLVYANRTEADILLRDELEAFARRYPKNLRLHYLLDRPPADWAYGSGYVTRDVLAERMPSPAPDAKVMLCGPPGMVNAAKKLLVELGFEKPGASSKMTDQVFCF</sequence>
<evidence type="ECO:0000256" key="5">
    <source>
        <dbReference type="ARBA" id="ARBA00022630"/>
    </source>
</evidence>
<dbReference type="SMART" id="SM01117">
    <property type="entry name" value="Cyt-b5"/>
    <property type="match status" value="1"/>
</dbReference>
<dbReference type="InterPro" id="IPR017938">
    <property type="entry name" value="Riboflavin_synthase-like_b-brl"/>
</dbReference>
<reference evidence="20" key="3">
    <citation type="submission" date="2010-09" db="EMBL/GenBank/DDBJ databases">
        <title>Annotation of Gaeumannomyces graminis var. tritici R3-111a-1.</title>
        <authorList>
            <consortium name="The Broad Institute Genome Sequencing Platform"/>
            <person name="Ma L.-J."/>
            <person name="Dead R."/>
            <person name="Young S.K."/>
            <person name="Zeng Q."/>
            <person name="Gargeya S."/>
            <person name="Fitzgerald M."/>
            <person name="Haas B."/>
            <person name="Abouelleil A."/>
            <person name="Alvarado L."/>
            <person name="Arachchi H.M."/>
            <person name="Berlin A."/>
            <person name="Brown A."/>
            <person name="Chapman S.B."/>
            <person name="Chen Z."/>
            <person name="Dunbar C."/>
            <person name="Freedman E."/>
            <person name="Gearin G."/>
            <person name="Gellesch M."/>
            <person name="Goldberg J."/>
            <person name="Griggs A."/>
            <person name="Gujja S."/>
            <person name="Heiman D."/>
            <person name="Howarth C."/>
            <person name="Larson L."/>
            <person name="Lui A."/>
            <person name="MacDonald P.J.P."/>
            <person name="Mehta T."/>
            <person name="Montmayeur A."/>
            <person name="Murphy C."/>
            <person name="Neiman D."/>
            <person name="Pearson M."/>
            <person name="Priest M."/>
            <person name="Roberts A."/>
            <person name="Saif S."/>
            <person name="Shea T."/>
            <person name="Shenoy N."/>
            <person name="Sisk P."/>
            <person name="Stolte C."/>
            <person name="Sykes S."/>
            <person name="Yandava C."/>
            <person name="Wortman J."/>
            <person name="Nusbaum C."/>
            <person name="Birren B."/>
        </authorList>
    </citation>
    <scope>NUCLEOTIDE SEQUENCE</scope>
    <source>
        <strain evidence="20">R3-111a-1</strain>
    </source>
</reference>
<dbReference type="InterPro" id="IPR001709">
    <property type="entry name" value="Flavoprot_Pyr_Nucl_cyt_Rdtase"/>
</dbReference>
<dbReference type="InterPro" id="IPR001199">
    <property type="entry name" value="Cyt_B5-like_heme/steroid-bd"/>
</dbReference>
<keyword evidence="12 16" id="KW-0408">Iron</keyword>
<dbReference type="RefSeq" id="XP_009219279.1">
    <property type="nucleotide sequence ID" value="XM_009221015.1"/>
</dbReference>
<comment type="similarity">
    <text evidence="16">Belongs to the cytochrome b5 family.</text>
</comment>
<dbReference type="PRINTS" id="PR00363">
    <property type="entry name" value="CYTOCHROMEB5"/>
</dbReference>
<reference evidence="21" key="4">
    <citation type="journal article" date="2015" name="G3 (Bethesda)">
        <title>Genome sequences of three phytopathogenic species of the Magnaporthaceae family of fungi.</title>
        <authorList>
            <person name="Okagaki L.H."/>
            <person name="Nunes C.C."/>
            <person name="Sailsbery J."/>
            <person name="Clay B."/>
            <person name="Brown D."/>
            <person name="John T."/>
            <person name="Oh Y."/>
            <person name="Young N."/>
            <person name="Fitzgerald M."/>
            <person name="Haas B.J."/>
            <person name="Zeng Q."/>
            <person name="Young S."/>
            <person name="Adiconis X."/>
            <person name="Fan L."/>
            <person name="Levin J.Z."/>
            <person name="Mitchell T.K."/>
            <person name="Okubara P.A."/>
            <person name="Farman M.L."/>
            <person name="Kohn L.M."/>
            <person name="Birren B."/>
            <person name="Ma L.-J."/>
            <person name="Dean R.A."/>
        </authorList>
    </citation>
    <scope>NUCLEOTIDE SEQUENCE</scope>
    <source>
        <strain evidence="21">R3-111a-1</strain>
    </source>
</reference>
<dbReference type="InterPro" id="IPR036400">
    <property type="entry name" value="Cyt_B5-like_heme/steroid_sf"/>
</dbReference>
<dbReference type="eggNOG" id="KOG0537">
    <property type="taxonomic scope" value="Eukaryota"/>
</dbReference>
<gene>
    <name evidence="21" type="primary">20343694</name>
    <name evidence="20" type="ORF">GGTG_03236</name>
</gene>